<feature type="compositionally biased region" description="Low complexity" evidence="1">
    <location>
        <begin position="588"/>
        <end position="604"/>
    </location>
</feature>
<dbReference type="Proteomes" id="UP000612055">
    <property type="component" value="Unassembled WGS sequence"/>
</dbReference>
<evidence type="ECO:0000313" key="3">
    <source>
        <dbReference type="Proteomes" id="UP000612055"/>
    </source>
</evidence>
<keyword evidence="3" id="KW-1185">Reference proteome</keyword>
<dbReference type="EMBL" id="JAEHOE010000028">
    <property type="protein sequence ID" value="KAG2494798.1"/>
    <property type="molecule type" value="Genomic_DNA"/>
</dbReference>
<organism evidence="2 3">
    <name type="scientific">Edaphochlamys debaryana</name>
    <dbReference type="NCBI Taxonomy" id="47281"/>
    <lineage>
        <taxon>Eukaryota</taxon>
        <taxon>Viridiplantae</taxon>
        <taxon>Chlorophyta</taxon>
        <taxon>core chlorophytes</taxon>
        <taxon>Chlorophyceae</taxon>
        <taxon>CS clade</taxon>
        <taxon>Chlamydomonadales</taxon>
        <taxon>Chlamydomonadales incertae sedis</taxon>
        <taxon>Edaphochlamys</taxon>
    </lineage>
</organism>
<feature type="region of interest" description="Disordered" evidence="1">
    <location>
        <begin position="918"/>
        <end position="946"/>
    </location>
</feature>
<feature type="compositionally biased region" description="Low complexity" evidence="1">
    <location>
        <begin position="1183"/>
        <end position="1194"/>
    </location>
</feature>
<sequence>MLHPIATLAGCQERRKRQLVVGELLAQSQRHEHDQQGRERSERGKANARANTQGAASNDHQPAETARPAGEASMELAAQRRSAASALSRPQLQALAHLRRCAPTATALSARGRRSGVGCILAAASGAGGGGGGPPSTLVRAGPALACGSGWCKRLPWPQPARATAVSASKAAAAAPHLSCLTSRGSPWGPFAWRPSSEDLPAIPTSIAQAHLPRRSPPPQQPPCTYPHALDDLTIACARLCDRSRDDPAWLRRSRADAALLKGARHLAHRAAALFRGCSAEEAEHLVAGCLASAEAALESERARLECVLGGLGLEGADAAWQLCWGLECVALVELAEALRPGLLRSSAAWEALAEWARSAEVEGPTAEVPVRVLRAAVTGLLLLHGIPSAALEPWGGEGQGPEPLACAGVAMLSGLLKHQPASSAPVLLHFALCHGPMEAVRGRAPPPRYSGPHVRQLAAELAAGGPAIFKEAELLRALTAVELCRCAAAAAAPAAPPELRLPKPEELRALALEAAALEYAFAFASGKNSADGNPGSDPSRPLADTAGFGLDHSVAGLGAGGRWGAAASATDRSREAAEMGPGRAEGGAHAAGPGPSTSAAAAAAASDPAAGSASAPSGPRCCLFDALFWPAGRSSGAAACHAPGAASAGAGASAAVNGAATTPDAPEPWEAELPWLAWLGRQGLLQELQDDFRDGGGGAPNAGLASTNNLEHALEVALDAAERFAAAEEAAGGRLVAQSASECRAARARAEVEDRAADEGLRRAPGLHVLLEGLSRGELGPPHLPRVAEELVPGLLQAQPHTWGRLLRGPELEEGEPHAVQAAHLAVLGLLTFILDATIPRSSINLGFCAAAGWQIRACYVGTRSAAGPTAAAAGSGPPYEAQPSWASAHRQGADLICCLHMLLPLKSVAPRPTWTCLPPRPAPGSGSSGPAPEQQQHHHHNQQCRARAVAHLVGTFQAAPELLNSLRKAAAAVMDLRMDLAHAGPDGATAAAPEVLCGLAHAQEAVRDLACQALESMDPRARQRVRHRVVHDALAAAAASDFEIVSGPAWAPPEHPLAARALAAPAPAGCDVARPQAQAQQPQAQQAQAQAPPCYGPGSDAREPLRALLRVAGASGAWWSEGVTALPEGARPPPATLAVQGPAHTALALMLIRELTVFDSRGVFRHALLFQPEILGSDAPAAAAGHGPAAGAARGGRARPPKSADRGCARVLLKDVQEGCLPLEHGEHKDAYPWLLMRHYVTKITNSSAYGRARSHHLAVVRPALLDMGWGAVWVSGCGVEGVQGALLLAAEIRQEMLAAGRDCCVAVAELCFQESDTLAREAARDEAGAGARAGARAEPARGRRQSSSARLSTAAAAASAGREEGKGSPSAQPAAQPTVPSEAASSALTSLALSICRRRDVGLFDQISPGDEGLPCTAANVEAKVAEAESELLGLLSPGPGGCGPLREGVLVQLRIMECAPGRPAELVLPDMWRHRAALEDLQRRIAASGQARSGAAGGGRAAAGRR</sequence>
<dbReference type="OrthoDB" id="553279at2759"/>
<feature type="compositionally biased region" description="Low complexity" evidence="1">
    <location>
        <begin position="1077"/>
        <end position="1095"/>
    </location>
</feature>
<feature type="compositionally biased region" description="Polar residues" evidence="1">
    <location>
        <begin position="1372"/>
        <end position="1382"/>
    </location>
</feature>
<feature type="region of interest" description="Disordered" evidence="1">
    <location>
        <begin position="1332"/>
        <end position="1386"/>
    </location>
</feature>
<name>A0A835Y4X7_9CHLO</name>
<feature type="region of interest" description="Disordered" evidence="1">
    <location>
        <begin position="1183"/>
        <end position="1204"/>
    </location>
</feature>
<proteinExistence type="predicted"/>
<comment type="caution">
    <text evidence="2">The sequence shown here is derived from an EMBL/GenBank/DDBJ whole genome shotgun (WGS) entry which is preliminary data.</text>
</comment>
<feature type="compositionally biased region" description="Low complexity" evidence="1">
    <location>
        <begin position="925"/>
        <end position="936"/>
    </location>
</feature>
<feature type="region of interest" description="Disordered" evidence="1">
    <location>
        <begin position="23"/>
        <end position="85"/>
    </location>
</feature>
<feature type="region of interest" description="Disordered" evidence="1">
    <location>
        <begin position="565"/>
        <end position="604"/>
    </location>
</feature>
<reference evidence="2" key="1">
    <citation type="journal article" date="2020" name="bioRxiv">
        <title>Comparative genomics of Chlamydomonas.</title>
        <authorList>
            <person name="Craig R.J."/>
            <person name="Hasan A.R."/>
            <person name="Ness R.W."/>
            <person name="Keightley P.D."/>
        </authorList>
    </citation>
    <scope>NUCLEOTIDE SEQUENCE</scope>
    <source>
        <strain evidence="2">CCAP 11/70</strain>
    </source>
</reference>
<evidence type="ECO:0000313" key="2">
    <source>
        <dbReference type="EMBL" id="KAG2494798.1"/>
    </source>
</evidence>
<feature type="compositionally biased region" description="Polar residues" evidence="1">
    <location>
        <begin position="49"/>
        <end position="60"/>
    </location>
</feature>
<evidence type="ECO:0000256" key="1">
    <source>
        <dbReference type="SAM" id="MobiDB-lite"/>
    </source>
</evidence>
<feature type="compositionally biased region" description="Low complexity" evidence="1">
    <location>
        <begin position="1349"/>
        <end position="1363"/>
    </location>
</feature>
<feature type="region of interest" description="Disordered" evidence="1">
    <location>
        <begin position="1074"/>
        <end position="1098"/>
    </location>
</feature>
<gene>
    <name evidence="2" type="ORF">HYH03_007041</name>
</gene>
<feature type="compositionally biased region" description="Basic and acidic residues" evidence="1">
    <location>
        <begin position="29"/>
        <end position="45"/>
    </location>
</feature>
<protein>
    <submittedName>
        <fullName evidence="2">Uncharacterized protein</fullName>
    </submittedName>
</protein>
<accession>A0A835Y4X7</accession>